<dbReference type="InterPro" id="IPR051677">
    <property type="entry name" value="AfsR-DnrI-RedD_regulator"/>
</dbReference>
<dbReference type="OrthoDB" id="5476461at2"/>
<accession>A0A346Y1A6</accession>
<dbReference type="Gene3D" id="1.25.40.10">
    <property type="entry name" value="Tetratricopeptide repeat domain"/>
    <property type="match status" value="1"/>
</dbReference>
<evidence type="ECO:0000259" key="4">
    <source>
        <dbReference type="SMART" id="SM01043"/>
    </source>
</evidence>
<reference evidence="5 6" key="1">
    <citation type="submission" date="2018-09" db="EMBL/GenBank/DDBJ databases">
        <title>Complete genome sequence of Euzebya sp. DY32-46 isolated from seawater of Pacific Ocean.</title>
        <authorList>
            <person name="Xu L."/>
            <person name="Wu Y.-H."/>
            <person name="Xu X.-W."/>
        </authorList>
    </citation>
    <scope>NUCLEOTIDE SEQUENCE [LARGE SCALE GENOMIC DNA]</scope>
    <source>
        <strain evidence="5 6">DY32-46</strain>
    </source>
</reference>
<dbReference type="AlphaFoldDB" id="A0A346Y1A6"/>
<feature type="region of interest" description="Disordered" evidence="3">
    <location>
        <begin position="570"/>
        <end position="593"/>
    </location>
</feature>
<evidence type="ECO:0000313" key="6">
    <source>
        <dbReference type="Proteomes" id="UP000264006"/>
    </source>
</evidence>
<dbReference type="KEGG" id="euz:DVS28_a3580"/>
<dbReference type="InterPro" id="IPR036388">
    <property type="entry name" value="WH-like_DNA-bd_sf"/>
</dbReference>
<dbReference type="PANTHER" id="PTHR35807">
    <property type="entry name" value="TRANSCRIPTIONAL REGULATOR REDD-RELATED"/>
    <property type="match status" value="1"/>
</dbReference>
<dbReference type="InterPro" id="IPR005158">
    <property type="entry name" value="BTAD"/>
</dbReference>
<proteinExistence type="predicted"/>
<dbReference type="Proteomes" id="UP000264006">
    <property type="component" value="Chromosome"/>
</dbReference>
<protein>
    <submittedName>
        <fullName evidence="5">Transcriptional regulator, SARP family</fullName>
    </submittedName>
</protein>
<dbReference type="InterPro" id="IPR016032">
    <property type="entry name" value="Sig_transdc_resp-reg_C-effctor"/>
</dbReference>
<keyword evidence="6" id="KW-1185">Reference proteome</keyword>
<dbReference type="PANTHER" id="PTHR35807:SF1">
    <property type="entry name" value="TRANSCRIPTIONAL REGULATOR REDD"/>
    <property type="match status" value="1"/>
</dbReference>
<name>A0A346Y1A6_9ACTN</name>
<evidence type="ECO:0000256" key="1">
    <source>
        <dbReference type="ARBA" id="ARBA00023015"/>
    </source>
</evidence>
<dbReference type="SUPFAM" id="SSF46894">
    <property type="entry name" value="C-terminal effector domain of the bipartite response regulators"/>
    <property type="match status" value="1"/>
</dbReference>
<keyword evidence="2" id="KW-0804">Transcription</keyword>
<dbReference type="SMART" id="SM01043">
    <property type="entry name" value="BTAD"/>
    <property type="match status" value="1"/>
</dbReference>
<dbReference type="Gene3D" id="1.10.10.10">
    <property type="entry name" value="Winged helix-like DNA-binding domain superfamily/Winged helix DNA-binding domain"/>
    <property type="match status" value="1"/>
</dbReference>
<evidence type="ECO:0000256" key="3">
    <source>
        <dbReference type="SAM" id="MobiDB-lite"/>
    </source>
</evidence>
<keyword evidence="1" id="KW-0805">Transcription regulation</keyword>
<evidence type="ECO:0000313" key="5">
    <source>
        <dbReference type="EMBL" id="AXV08253.1"/>
    </source>
</evidence>
<dbReference type="InterPro" id="IPR027417">
    <property type="entry name" value="P-loop_NTPase"/>
</dbReference>
<dbReference type="RefSeq" id="WP_114592627.1">
    <property type="nucleotide sequence ID" value="NZ_CP031165.1"/>
</dbReference>
<dbReference type="GO" id="GO:0006355">
    <property type="term" value="P:regulation of DNA-templated transcription"/>
    <property type="evidence" value="ECO:0007669"/>
    <property type="project" value="InterPro"/>
</dbReference>
<evidence type="ECO:0000256" key="2">
    <source>
        <dbReference type="ARBA" id="ARBA00023163"/>
    </source>
</evidence>
<sequence length="593" mass="63781">MGFELDLCSPIRLRNGQRVVGDEEVRGRRTRLALAYLVLERGRAVPTHELAAVLWSEGPPPSWPSSVREVISRVRRVLDRLGGEASIVTKDRCLCVTLPADTSVDVEQLVDGRDHAGAGMTTSDGTPGRRFLPGEVGPWVEGWRARIEEAHRNLVTADGRAALERGDAAAAVGMGRLMLQQDPDDDAAADLLMRGLAALGHRAEALRTYERHRRRLADELGIDPSPVLQALHLELLGAGAHVPSTSRTQPPPGRSGPAPVVAAPTDLVLDAEAVATALGIDSCLPLLGRAGVLRRVSEALEEGHPVVVTGESRSGKTRLLAELMADERMSTSYVRCGLHGTTRVDVAGRARTTVHGAGPRTWLVDDVQWIDDRTHQLVLDAVRSGVRVVATACRDEPTRVLTDFLGELHRSATVRTVELEPISADVMASIVPACGDADHRAQALHLSGGNVGYLIDLLREPGDPHGPPPESIRTIASSRIDRLPEDAKRLLDVAAVAGDSFLLSQVAPAAGQCAPDDWYPPADALVDHGLLRVVDPAEGLLAFRHPVVRRVVLHEIGPLMAHRHRARLDATNAPPTIHLDRQRVSNGRPTAVS</sequence>
<organism evidence="5 6">
    <name type="scientific">Euzebya pacifica</name>
    <dbReference type="NCBI Taxonomy" id="1608957"/>
    <lineage>
        <taxon>Bacteria</taxon>
        <taxon>Bacillati</taxon>
        <taxon>Actinomycetota</taxon>
        <taxon>Nitriliruptoria</taxon>
        <taxon>Euzebyales</taxon>
    </lineage>
</organism>
<dbReference type="SUPFAM" id="SSF52540">
    <property type="entry name" value="P-loop containing nucleoside triphosphate hydrolases"/>
    <property type="match status" value="1"/>
</dbReference>
<dbReference type="Pfam" id="PF03704">
    <property type="entry name" value="BTAD"/>
    <property type="match status" value="1"/>
</dbReference>
<dbReference type="InterPro" id="IPR011990">
    <property type="entry name" value="TPR-like_helical_dom_sf"/>
</dbReference>
<dbReference type="GO" id="GO:0003677">
    <property type="term" value="F:DNA binding"/>
    <property type="evidence" value="ECO:0007669"/>
    <property type="project" value="InterPro"/>
</dbReference>
<feature type="domain" description="Bacterial transcriptional activator" evidence="4">
    <location>
        <begin position="104"/>
        <end position="236"/>
    </location>
</feature>
<feature type="compositionally biased region" description="Polar residues" evidence="3">
    <location>
        <begin position="584"/>
        <end position="593"/>
    </location>
</feature>
<gene>
    <name evidence="5" type="ORF">DVS28_a3580</name>
</gene>
<dbReference type="SUPFAM" id="SSF48452">
    <property type="entry name" value="TPR-like"/>
    <property type="match status" value="1"/>
</dbReference>
<dbReference type="EMBL" id="CP031165">
    <property type="protein sequence ID" value="AXV08253.1"/>
    <property type="molecule type" value="Genomic_DNA"/>
</dbReference>